<dbReference type="AlphaFoldDB" id="A0A0L8GQG6"/>
<sequence>MILFLGFQKKYSFKIFGFHLVNISITSFLSYTGFKNHISVRVNILYLCLYKYA</sequence>
<dbReference type="EMBL" id="KQ420799">
    <property type="protein sequence ID" value="KOF79306.1"/>
    <property type="molecule type" value="Genomic_DNA"/>
</dbReference>
<evidence type="ECO:0000256" key="1">
    <source>
        <dbReference type="SAM" id="Phobius"/>
    </source>
</evidence>
<name>A0A0L8GQG6_OCTBM</name>
<keyword evidence="1" id="KW-1133">Transmembrane helix</keyword>
<evidence type="ECO:0000313" key="2">
    <source>
        <dbReference type="EMBL" id="KOF79306.1"/>
    </source>
</evidence>
<accession>A0A0L8GQG6</accession>
<gene>
    <name evidence="2" type="ORF">OCBIM_22029670mg</name>
</gene>
<keyword evidence="1" id="KW-0472">Membrane</keyword>
<keyword evidence="1" id="KW-0812">Transmembrane</keyword>
<reference evidence="2" key="1">
    <citation type="submission" date="2015-07" db="EMBL/GenBank/DDBJ databases">
        <title>MeaNS - Measles Nucleotide Surveillance Program.</title>
        <authorList>
            <person name="Tran T."/>
            <person name="Druce J."/>
        </authorList>
    </citation>
    <scope>NUCLEOTIDE SEQUENCE</scope>
    <source>
        <strain evidence="2">UCB-OBI-ISO-001</strain>
        <tissue evidence="2">Gonad</tissue>
    </source>
</reference>
<feature type="transmembrane region" description="Helical" evidence="1">
    <location>
        <begin position="15"/>
        <end position="34"/>
    </location>
</feature>
<protein>
    <submittedName>
        <fullName evidence="2">Uncharacterized protein</fullName>
    </submittedName>
</protein>
<organism evidence="2">
    <name type="scientific">Octopus bimaculoides</name>
    <name type="common">California two-spotted octopus</name>
    <dbReference type="NCBI Taxonomy" id="37653"/>
    <lineage>
        <taxon>Eukaryota</taxon>
        <taxon>Metazoa</taxon>
        <taxon>Spiralia</taxon>
        <taxon>Lophotrochozoa</taxon>
        <taxon>Mollusca</taxon>
        <taxon>Cephalopoda</taxon>
        <taxon>Coleoidea</taxon>
        <taxon>Octopodiformes</taxon>
        <taxon>Octopoda</taxon>
        <taxon>Incirrata</taxon>
        <taxon>Octopodidae</taxon>
        <taxon>Octopus</taxon>
    </lineage>
</organism>
<proteinExistence type="predicted"/>